<name>A0A2S6CDF6_9PEZI</name>
<accession>A0A2S6CDF6</accession>
<dbReference type="OrthoDB" id="3646551at2759"/>
<evidence type="ECO:0000313" key="1">
    <source>
        <dbReference type="EMBL" id="PPJ57752.1"/>
    </source>
</evidence>
<evidence type="ECO:0000313" key="2">
    <source>
        <dbReference type="Proteomes" id="UP000237631"/>
    </source>
</evidence>
<dbReference type="Proteomes" id="UP000237631">
    <property type="component" value="Unassembled WGS sequence"/>
</dbReference>
<dbReference type="EMBL" id="PNEN01000488">
    <property type="protein sequence ID" value="PPJ57752.1"/>
    <property type="molecule type" value="Genomic_DNA"/>
</dbReference>
<keyword evidence="2" id="KW-1185">Reference proteome</keyword>
<dbReference type="AlphaFoldDB" id="A0A2S6CDF6"/>
<comment type="caution">
    <text evidence="1">The sequence shown here is derived from an EMBL/GenBank/DDBJ whole genome shotgun (WGS) entry which is preliminary data.</text>
</comment>
<proteinExistence type="predicted"/>
<gene>
    <name evidence="1" type="ORF">CBER1_00024</name>
</gene>
<protein>
    <submittedName>
        <fullName evidence="1">Uncharacterized protein</fullName>
    </submittedName>
</protein>
<sequence>MDHLSYLTHLWPNASLMKRSLSNFPTEVTRVRNFLLKNDETILDETYESKVLWQLVDYSYLSQGKGQIESNYNVDSLSAELFEWQAGFDAGVSPLWQP</sequence>
<organism evidence="1 2">
    <name type="scientific">Cercospora berteroae</name>
    <dbReference type="NCBI Taxonomy" id="357750"/>
    <lineage>
        <taxon>Eukaryota</taxon>
        <taxon>Fungi</taxon>
        <taxon>Dikarya</taxon>
        <taxon>Ascomycota</taxon>
        <taxon>Pezizomycotina</taxon>
        <taxon>Dothideomycetes</taxon>
        <taxon>Dothideomycetidae</taxon>
        <taxon>Mycosphaerellales</taxon>
        <taxon>Mycosphaerellaceae</taxon>
        <taxon>Cercospora</taxon>
    </lineage>
</organism>
<reference evidence="2" key="1">
    <citation type="journal article" date="2017" name="bioRxiv">
        <title>Conservation of a gene cluster reveals novel cercosporin biosynthetic mechanisms and extends production to the genus Colletotrichum.</title>
        <authorList>
            <person name="de Jonge R."/>
            <person name="Ebert M.K."/>
            <person name="Huitt-Roehl C.R."/>
            <person name="Pal P."/>
            <person name="Suttle J.C."/>
            <person name="Spanner R.E."/>
            <person name="Neubauer J.D."/>
            <person name="Jurick W.M.II."/>
            <person name="Stott K.A."/>
            <person name="Secor G.A."/>
            <person name="Thomma B.P.H.J."/>
            <person name="Van de Peer Y."/>
            <person name="Townsend C.A."/>
            <person name="Bolton M.D."/>
        </authorList>
    </citation>
    <scope>NUCLEOTIDE SEQUENCE [LARGE SCALE GENOMIC DNA]</scope>
    <source>
        <strain evidence="2">CBS538.71</strain>
    </source>
</reference>